<feature type="non-terminal residue" evidence="5">
    <location>
        <position position="1"/>
    </location>
</feature>
<dbReference type="SUPFAM" id="SSF64438">
    <property type="entry name" value="CNF1/YfiH-like putative cysteine hydrolases"/>
    <property type="match status" value="1"/>
</dbReference>
<evidence type="ECO:0000256" key="1">
    <source>
        <dbReference type="SAM" id="Coils"/>
    </source>
</evidence>
<dbReference type="InterPro" id="IPR008430">
    <property type="entry name" value="CNF_Rho-act"/>
</dbReference>
<gene>
    <name evidence="5" type="ORF">HHL24_05295</name>
</gene>
<dbReference type="Pfam" id="PF15645">
    <property type="entry name" value="Tox-PLDMTX"/>
    <property type="match status" value="1"/>
</dbReference>
<evidence type="ECO:0000313" key="5">
    <source>
        <dbReference type="EMBL" id="NML97367.1"/>
    </source>
</evidence>
<feature type="domain" description="Cytotoxic necrotizing factor Rho-activating" evidence="3">
    <location>
        <begin position="1934"/>
        <end position="2222"/>
    </location>
</feature>
<dbReference type="Gene3D" id="3.10.670.10">
    <property type="entry name" value="Secreted effector protein ssei"/>
    <property type="match status" value="1"/>
</dbReference>
<keyword evidence="6" id="KW-1185">Reference proteome</keyword>
<reference evidence="5 6" key="1">
    <citation type="submission" date="2020-04" db="EMBL/GenBank/DDBJ databases">
        <title>Paraburkholderia sp. RP-4-7 isolated from soil.</title>
        <authorList>
            <person name="Dahal R.H."/>
        </authorList>
    </citation>
    <scope>NUCLEOTIDE SEQUENCE [LARGE SCALE GENOMIC DNA]</scope>
    <source>
        <strain evidence="5 6">RP-4-7</strain>
    </source>
</reference>
<dbReference type="SUPFAM" id="SSF49899">
    <property type="entry name" value="Concanavalin A-like lectins/glucanases"/>
    <property type="match status" value="2"/>
</dbReference>
<feature type="compositionally biased region" description="Low complexity" evidence="2">
    <location>
        <begin position="2457"/>
        <end position="2473"/>
    </location>
</feature>
<feature type="compositionally biased region" description="Polar residues" evidence="2">
    <location>
        <begin position="399"/>
        <end position="410"/>
    </location>
</feature>
<feature type="domain" description="Tox-PLDMTX" evidence="4">
    <location>
        <begin position="2333"/>
        <end position="2422"/>
    </location>
</feature>
<evidence type="ECO:0000313" key="6">
    <source>
        <dbReference type="Proteomes" id="UP000544134"/>
    </source>
</evidence>
<protein>
    <submittedName>
        <fullName evidence="5">Uncharacterized protein</fullName>
    </submittedName>
</protein>
<evidence type="ECO:0000259" key="3">
    <source>
        <dbReference type="Pfam" id="PF05785"/>
    </source>
</evidence>
<dbReference type="EMBL" id="JABBGJ010000004">
    <property type="protein sequence ID" value="NML97367.1"/>
    <property type="molecule type" value="Genomic_DNA"/>
</dbReference>
<dbReference type="InterPro" id="IPR028907">
    <property type="entry name" value="Tox-PLDMTX_dom"/>
</dbReference>
<dbReference type="InterPro" id="IPR011324">
    <property type="entry name" value="Cytotoxic_necrot_fac-like_cat"/>
</dbReference>
<feature type="region of interest" description="Disordered" evidence="2">
    <location>
        <begin position="216"/>
        <end position="263"/>
    </location>
</feature>
<dbReference type="Gene3D" id="2.60.120.200">
    <property type="match status" value="2"/>
</dbReference>
<dbReference type="InterPro" id="IPR013320">
    <property type="entry name" value="ConA-like_dom_sf"/>
</dbReference>
<organism evidence="5 6">
    <name type="scientific">Paraburkholderia polaris</name>
    <dbReference type="NCBI Taxonomy" id="2728848"/>
    <lineage>
        <taxon>Bacteria</taxon>
        <taxon>Pseudomonadati</taxon>
        <taxon>Pseudomonadota</taxon>
        <taxon>Betaproteobacteria</taxon>
        <taxon>Burkholderiales</taxon>
        <taxon>Burkholderiaceae</taxon>
        <taxon>Paraburkholderia</taxon>
    </lineage>
</organism>
<evidence type="ECO:0000256" key="2">
    <source>
        <dbReference type="SAM" id="MobiDB-lite"/>
    </source>
</evidence>
<feature type="region of interest" description="Disordered" evidence="2">
    <location>
        <begin position="377"/>
        <end position="444"/>
    </location>
</feature>
<proteinExistence type="predicted"/>
<name>A0A848I4V1_9BURK</name>
<keyword evidence="1" id="KW-0175">Coiled coil</keyword>
<comment type="caution">
    <text evidence="5">The sequence shown here is derived from an EMBL/GenBank/DDBJ whole genome shotgun (WGS) entry which is preliminary data.</text>
</comment>
<dbReference type="Pfam" id="PF13385">
    <property type="entry name" value="Laminin_G_3"/>
    <property type="match status" value="2"/>
</dbReference>
<evidence type="ECO:0000259" key="4">
    <source>
        <dbReference type="Pfam" id="PF15645"/>
    </source>
</evidence>
<feature type="region of interest" description="Disordered" evidence="2">
    <location>
        <begin position="2456"/>
        <end position="2481"/>
    </location>
</feature>
<dbReference type="Gene3D" id="3.60.100.10">
    <property type="entry name" value="Cytotoxic necrotizing factor, Rho-activating domain"/>
    <property type="match status" value="1"/>
</dbReference>
<dbReference type="CDD" id="cd16834">
    <property type="entry name" value="CNF1-like"/>
    <property type="match status" value="1"/>
</dbReference>
<feature type="coiled-coil region" evidence="1">
    <location>
        <begin position="869"/>
        <end position="917"/>
    </location>
</feature>
<dbReference type="Pfam" id="PF05785">
    <property type="entry name" value="CNF1"/>
    <property type="match status" value="1"/>
</dbReference>
<feature type="compositionally biased region" description="Polar residues" evidence="2">
    <location>
        <begin position="217"/>
        <end position="241"/>
    </location>
</feature>
<dbReference type="Proteomes" id="UP000544134">
    <property type="component" value="Unassembled WGS sequence"/>
</dbReference>
<feature type="compositionally biased region" description="Polar residues" evidence="2">
    <location>
        <begin position="380"/>
        <end position="391"/>
    </location>
</feature>
<accession>A0A848I4V1</accession>
<feature type="compositionally biased region" description="Polar residues" evidence="2">
    <location>
        <begin position="420"/>
        <end position="436"/>
    </location>
</feature>
<dbReference type="InterPro" id="IPR037040">
    <property type="entry name" value="CNF_Rho-act_sf"/>
</dbReference>
<sequence>PYQLLSPQSLLFAIAEETKRYIDDVLDGVIPECLSAQRDNIYMAVGVVALFSYYGYFVSRQAVNPLVSGVLGQRAYPPNGFVLGNDMHPPETPLGRNLAGMVGKLQRAVQGYAVLRTVVDARPPTALATIVEPVCSVDDDPSAVSREDKAWQKLHRQTMKEPHKAWLRAFAVERRREATLEAAASLPTATVIHRLGEDDVSATAATVCSILSDRAETTGSITPPRQSLPAEQTNATRQSAQLEAEAVQSAGPEASARSPGTKSGGYVSVPMGAAMATAATVVGRAAFTTAGGEAVAHTVENAALLVDEEAGAVAATAGVQSLVRKSPLVGGVVGGVTVAGGAAYGLYRLVTWLLQADGDEPAPQVFADSKIATSAMPESVDSTAVSENRSTAMHGGSDGLSSSTHSTLRQSEAAAEIDSESTVTPGATESLATSSEAVGEPWPSGIEFDEMVDDFIVTLTEEDDDFLAMRPSVIPSDGAMPSDLIDLVLYRFEQESVADRSGRNRRSVSADIEPTIAPAATNELSSWIRNNWPAREAFAPPPDDPMRTVARGVYHSKNGSAYMFIGGAYWKFVQRGRLSGYLENEKNKEKFILVRSMPNFLWGFSRTGRKNLGLGPIPDTDIPKLASVAPELTSWVAQRWGAAGADVKPGGGVRISDGIYENQERDLFLKVNGAFWKFRFMADRSHAELSNQNGETVSLQFAEGGWNRGGVAATEAATTEANRIDRTHIIENLFSYDVYSDNVKSQLKEIVQAVVSGMKEIRYSELLYKVKEQCDVWFAKEYLVENSPTVAEIMLARDEMEVRIGHLRFSGRSDASNDMSSLWDYYNLEVAGPILNEYGQSLLPGSVDESLCLEASKTTNENNRFANHRNNSTLEINRMLAEAERLEKRNDELEKRSRTLTTELEGLQKSMDSLNKNYGVESAKAYIWRDSVIFGLEKNSIKNRINNKKEEFIYSRGEFSRNKDEVRQIRFDVAGLKSNLTIYNENVNSIETRLADYRGAITKVSQIINTNLNKGVAPSDILSCMRTCTVAYRATFFSLAYAQVTIKGLVRNGYTLDDVTTLEKLDVAKWHVSTQSALIQRYLELLSNLPIEEIKNIIFFDDYRDICSAQREAVKFYKKSHDSLSGGETQASLLDSYYELSLSDEGVEGVLLLTAATIYGIMKHPSAQFDCFTISPGAIIEEFVLDKKAKGPLASRGEKPEGFFALRDIKDSKQFVTQREFTDQFADYKNKFSKYEAGLISVGQLVSSGLNLSQLYSTFKNFYRFDLVIRKSDIAKAGGVAFVELYDGNWLVVSCFADIVRSKYVSAKDMAKNKYLSFVIKNPLRPAPKLNGKPRPEVKGGDKDGHIMNEWKDLENAFVIPFLGGKSSYAGSVPLTLLSDRTGKYCKSNGLLFNEMQVFTRECLDEIANGQKNYLYYPSFWQSTADAYVPFYGEIYRWQTDIEYVPDPKQLLFDTLTVLFTAANMGLSLAKLSQGSVKAVTSLVQEAQRRGLTGARLVNVVMAKLPGLGLKIGAKGIKIGVVALYDLIEPVPLKTGLTLVYKGIMKSAKPSGLSSLIKQSRLKADGNAAAPVKIPAAPSEGLGTLGHLNENWRKNDISLDGMIKGDGSLNKGVYRNAVASTSAAPEWFEYYIEAGSGKYQVRWDDYARTWRVIDPKHPGQFSYAVPVKLDAGGQWVTHNDLPGRGGNALDQFEKVENLLRPAKNQIAPVSDLLAKVRDESLSLIDNFKKDIRDGKNKKEIDNLLDIFIGGHDDTLKEKLLSSLKEQREFLKNLKTNDVVYRSGYSANDIAHFLEIELNPGAARHPVVKAYIDSIVDIGAENFKNKDELVGLMSAVMLRESHGIAGLAEIVEPSAKVSGNVLDVSGVVKPVLAGTVRSTDGEAISCLLAHVSYIKKHPDLYANFVEKYNAWKDNPDGSLPWVFPARGSGSRLQLVGTDKGALRHGRVQPLIGHGVLFAKSASDPGIDFNFVRSDAVVDTADLQPQKFTLSEITREDGRLHGFFGVSHGDQADSISRNGPAMGSWGATESLDSNVVVIEVSNGQSGTIGIGIPLDQLPEGKPFIISAGDLSGCTMAYAVDGDMFYAYHSGQMSGNSGWLTSREGAASLYKTHISLTGRPVPGYNVVDNKLVDESGVTVPGNDALIDILSTYDKSTINYFGKLMPDGVSTRTTRIKDNVNQFDYNEAFESDGSRVGVAYALLVKDKGKVKVTTYSEDMSVVMREGKAGVLTLDNSEYILKNFDENFERRKFEETRLENEPLIEPGADAKEKESFVETVFSQDIEIKSYISNPYENSRNAVLRLWDLFFGGEASKIVKGFDGKGLSTEDARKVEGLKNLVREQDFSIEVRAINYWESDKTSAINRAHFAFVLNFPTVRFILDPTALALIENIGGPLMKMEQQWLRAYREALANSTATVKYKDFSSYENALEFSPAYPVDARTYVEGAFLVREAPWYREDGAPSTEAASSTASPDSAPGEVMPASGDDQAKRALLRTLLATAPAKIDEKRPVRDPACEAGLIHFFSFENGPTDVIAPNVSLQPFGSTSTTTGAFVADGFGGQAMQVASLNRAGDGRNGMKLADDVSSRPQFSIGFWFKSDGVQHHAPVLCNKDWGAALNSGFVIDQQNNGLLKFNVADGSKRADALINFTRNAWVYVAMTFDTAASTATAYVGDPIHGVQTATLNLDGMDMAAIAGTHSTIALNEDVLGNYYSRNGHTYGSMTFDDLAMWNHVLTLQEVNALAMSGLTGGLIHFFPFENGPADVVAPNVSVQPFDSTSTSADSFIADYFGGKALQVSSLNRAAGALNGMKLVDDVSTQPQFSIGFWFKSDGVQNHAPVLGNKDWSAGENPGFVIDQQEDGRLKFNVGDGKKRVDQFIPFTRNAWVYVAMSFDTAGSKATAYVGETFGAYQSATLDLSGMDMTKITGTHSTIGLNEDALGNYHSRRNGAFGTSAFGAMAIDDLAMWSRALTKKEMRSLSTWGRSLSELLGD</sequence>